<dbReference type="AlphaFoldDB" id="A0A916DWP8"/>
<feature type="signal peptide" evidence="1">
    <location>
        <begin position="1"/>
        <end position="18"/>
    </location>
</feature>
<sequence>MRTITLLMLILPSFMVLGQTSLPTLKSTTNRISIKEGTIFHKDSWTVSPKIKWDEFVTTPFKIKKTITFYSDIDSLSFTIKPNQIYDFIILLNDEQTAYTRINTSTDKPPSISIKKVLTYYKKLTSGKATPDSIPFKIGADNRIHILGKINQSDSLDLIFDTGANAIVINRSLINKRVNLNLNGQAQNQGSDGISIVATSSNNQLEIGNLIWDEVNILAIDYQDSPFDGVLGWIAFEEKMVEINYELNILVIHPNIASIHPEYTQYPMKMIQGIPYIEGTVVTGNQKATGWFGFDTGCSSSILLSQRFAHEHRFKPILPPISISTHLGSSGIAYQSNDYTLSKFKLGGFETYLIPISINQKDPEGVNNNDILGNLLLKRFNAILDFKNQVIYLKPNQLLHSSYY</sequence>
<feature type="chain" id="PRO_5037410724" evidence="1">
    <location>
        <begin position="19"/>
        <end position="404"/>
    </location>
</feature>
<evidence type="ECO:0000313" key="3">
    <source>
        <dbReference type="Proteomes" id="UP001060919"/>
    </source>
</evidence>
<dbReference type="RefSeq" id="WP_264790122.1">
    <property type="nucleotide sequence ID" value="NZ_AP026867.1"/>
</dbReference>
<evidence type="ECO:0000313" key="2">
    <source>
        <dbReference type="EMBL" id="BDS14920.1"/>
    </source>
</evidence>
<dbReference type="KEGG" id="aup:AsAng_0057020"/>
<evidence type="ECO:0000256" key="1">
    <source>
        <dbReference type="SAM" id="SignalP"/>
    </source>
</evidence>
<dbReference type="GO" id="GO:0008233">
    <property type="term" value="F:peptidase activity"/>
    <property type="evidence" value="ECO:0007669"/>
    <property type="project" value="UniProtKB-KW"/>
</dbReference>
<keyword evidence="2" id="KW-0378">Hydrolase</keyword>
<dbReference type="GO" id="GO:0006508">
    <property type="term" value="P:proteolysis"/>
    <property type="evidence" value="ECO:0007669"/>
    <property type="project" value="UniProtKB-KW"/>
</dbReference>
<keyword evidence="1" id="KW-0732">Signal</keyword>
<reference evidence="2" key="1">
    <citation type="submission" date="2022-09" db="EMBL/GenBank/DDBJ databases">
        <title>Aureispira anguillicida sp. nov., isolated from Leptocephalus of Japanese eel Anguilla japonica.</title>
        <authorList>
            <person name="Yuasa K."/>
            <person name="Mekata T."/>
            <person name="Ikunari K."/>
        </authorList>
    </citation>
    <scope>NUCLEOTIDE SEQUENCE</scope>
    <source>
        <strain evidence="2">EL160426</strain>
    </source>
</reference>
<dbReference type="EMBL" id="AP026867">
    <property type="protein sequence ID" value="BDS14920.1"/>
    <property type="molecule type" value="Genomic_DNA"/>
</dbReference>
<keyword evidence="2" id="KW-0645">Protease</keyword>
<organism evidence="2 3">
    <name type="scientific">Aureispira anguillae</name>
    <dbReference type="NCBI Taxonomy" id="2864201"/>
    <lineage>
        <taxon>Bacteria</taxon>
        <taxon>Pseudomonadati</taxon>
        <taxon>Bacteroidota</taxon>
        <taxon>Saprospiria</taxon>
        <taxon>Saprospirales</taxon>
        <taxon>Saprospiraceae</taxon>
        <taxon>Aureispira</taxon>
    </lineage>
</organism>
<dbReference type="CDD" id="cd05483">
    <property type="entry name" value="retropepsin_like_bacteria"/>
    <property type="match status" value="1"/>
</dbReference>
<accession>A0A916DWP8</accession>
<dbReference type="InterPro" id="IPR021109">
    <property type="entry name" value="Peptidase_aspartic_dom_sf"/>
</dbReference>
<dbReference type="Pfam" id="PF13650">
    <property type="entry name" value="Asp_protease_2"/>
    <property type="match status" value="1"/>
</dbReference>
<keyword evidence="3" id="KW-1185">Reference proteome</keyword>
<dbReference type="Gene3D" id="2.40.70.10">
    <property type="entry name" value="Acid Proteases"/>
    <property type="match status" value="2"/>
</dbReference>
<protein>
    <submittedName>
        <fullName evidence="2">Retroviral-like aspartic protease family protein</fullName>
    </submittedName>
</protein>
<dbReference type="Proteomes" id="UP001060919">
    <property type="component" value="Chromosome"/>
</dbReference>
<dbReference type="InterPro" id="IPR034122">
    <property type="entry name" value="Retropepsin-like_bacterial"/>
</dbReference>
<name>A0A916DWP8_9BACT</name>
<dbReference type="SUPFAM" id="SSF50630">
    <property type="entry name" value="Acid proteases"/>
    <property type="match status" value="1"/>
</dbReference>
<gene>
    <name evidence="2" type="ORF">AsAng_0057020</name>
</gene>
<proteinExistence type="predicted"/>